<reference evidence="4 5" key="1">
    <citation type="submission" date="2023-12" db="EMBL/GenBank/DDBJ databases">
        <title>A high-quality genome assembly for Dillenia turbinata (Dilleniales).</title>
        <authorList>
            <person name="Chanderbali A."/>
        </authorList>
    </citation>
    <scope>NUCLEOTIDE SEQUENCE [LARGE SCALE GENOMIC DNA]</scope>
    <source>
        <strain evidence="4">LSX21</strain>
        <tissue evidence="4">Leaf</tissue>
    </source>
</reference>
<gene>
    <name evidence="4" type="ORF">RJ641_010199</name>
</gene>
<dbReference type="GO" id="GO:0008270">
    <property type="term" value="F:zinc ion binding"/>
    <property type="evidence" value="ECO:0007669"/>
    <property type="project" value="UniProtKB-KW"/>
</dbReference>
<dbReference type="PROSITE" id="PS50157">
    <property type="entry name" value="ZINC_FINGER_C2H2_2"/>
    <property type="match status" value="1"/>
</dbReference>
<dbReference type="InterPro" id="IPR053266">
    <property type="entry name" value="Zinc_finger_protein_7"/>
</dbReference>
<evidence type="ECO:0000313" key="4">
    <source>
        <dbReference type="EMBL" id="KAK6923999.1"/>
    </source>
</evidence>
<dbReference type="AlphaFoldDB" id="A0AAN8Z2F7"/>
<dbReference type="PANTHER" id="PTHR47593">
    <property type="entry name" value="ZINC FINGER PROTEIN 4-LIKE"/>
    <property type="match status" value="1"/>
</dbReference>
<dbReference type="SUPFAM" id="SSF57667">
    <property type="entry name" value="beta-beta-alpha zinc fingers"/>
    <property type="match status" value="1"/>
</dbReference>
<dbReference type="InterPro" id="IPR036236">
    <property type="entry name" value="Znf_C2H2_sf"/>
</dbReference>
<sequence>MVSNREEGFEQSASNQEDVESKQCNNEENRIGDDNWLSLGLGGNDSLASDNSDWHARPSHNKVFSCNYCMRKFYSSQALGGHQNAHKRERGAAKRLRAHKMVMTTMGFPLNSIAVRSLSVLPHTLVHRPSREGSAMVARFTDANSGFGLPWTPNLLEESTGLIWHGSFRVDIDNSTNQAPSDLHKLDLNLRL</sequence>
<evidence type="ECO:0000259" key="3">
    <source>
        <dbReference type="PROSITE" id="PS50157"/>
    </source>
</evidence>
<keyword evidence="1" id="KW-0862">Zinc</keyword>
<evidence type="ECO:0000256" key="1">
    <source>
        <dbReference type="PROSITE-ProRule" id="PRU00042"/>
    </source>
</evidence>
<dbReference type="InterPro" id="IPR013087">
    <property type="entry name" value="Znf_C2H2_type"/>
</dbReference>
<accession>A0AAN8Z2F7</accession>
<evidence type="ECO:0000313" key="5">
    <source>
        <dbReference type="Proteomes" id="UP001370490"/>
    </source>
</evidence>
<proteinExistence type="predicted"/>
<dbReference type="EMBL" id="JBAMMX010000017">
    <property type="protein sequence ID" value="KAK6923999.1"/>
    <property type="molecule type" value="Genomic_DNA"/>
</dbReference>
<feature type="region of interest" description="Disordered" evidence="2">
    <location>
        <begin position="1"/>
        <end position="27"/>
    </location>
</feature>
<dbReference type="Gene3D" id="3.30.160.60">
    <property type="entry name" value="Classic Zinc Finger"/>
    <property type="match status" value="1"/>
</dbReference>
<protein>
    <recommendedName>
        <fullName evidence="3">C2H2-type domain-containing protein</fullName>
    </recommendedName>
</protein>
<organism evidence="4 5">
    <name type="scientific">Dillenia turbinata</name>
    <dbReference type="NCBI Taxonomy" id="194707"/>
    <lineage>
        <taxon>Eukaryota</taxon>
        <taxon>Viridiplantae</taxon>
        <taxon>Streptophyta</taxon>
        <taxon>Embryophyta</taxon>
        <taxon>Tracheophyta</taxon>
        <taxon>Spermatophyta</taxon>
        <taxon>Magnoliopsida</taxon>
        <taxon>eudicotyledons</taxon>
        <taxon>Gunneridae</taxon>
        <taxon>Pentapetalae</taxon>
        <taxon>Dilleniales</taxon>
        <taxon>Dilleniaceae</taxon>
        <taxon>Dillenia</taxon>
    </lineage>
</organism>
<dbReference type="PANTHER" id="PTHR47593:SF9">
    <property type="entry name" value="C2H2-TYPE DOMAIN-CONTAINING PROTEIN"/>
    <property type="match status" value="1"/>
</dbReference>
<keyword evidence="1" id="KW-0863">Zinc-finger</keyword>
<dbReference type="Proteomes" id="UP001370490">
    <property type="component" value="Unassembled WGS sequence"/>
</dbReference>
<name>A0AAN8Z2F7_9MAGN</name>
<feature type="domain" description="C2H2-type" evidence="3">
    <location>
        <begin position="64"/>
        <end position="91"/>
    </location>
</feature>
<evidence type="ECO:0000256" key="2">
    <source>
        <dbReference type="SAM" id="MobiDB-lite"/>
    </source>
</evidence>
<dbReference type="PROSITE" id="PS00028">
    <property type="entry name" value="ZINC_FINGER_C2H2_1"/>
    <property type="match status" value="1"/>
</dbReference>
<keyword evidence="5" id="KW-1185">Reference proteome</keyword>
<comment type="caution">
    <text evidence="4">The sequence shown here is derived from an EMBL/GenBank/DDBJ whole genome shotgun (WGS) entry which is preliminary data.</text>
</comment>
<keyword evidence="1" id="KW-0479">Metal-binding</keyword>